<dbReference type="PROSITE" id="PS51257">
    <property type="entry name" value="PROKAR_LIPOPROTEIN"/>
    <property type="match status" value="1"/>
</dbReference>
<dbReference type="SUPFAM" id="SSF46626">
    <property type="entry name" value="Cytochrome c"/>
    <property type="match status" value="1"/>
</dbReference>
<gene>
    <name evidence="1" type="ORF">ED312_09480</name>
</gene>
<accession>A0A3N0EIZ1</accession>
<dbReference type="EMBL" id="RJTM01000068">
    <property type="protein sequence ID" value="RNL87850.1"/>
    <property type="molecule type" value="Genomic_DNA"/>
</dbReference>
<dbReference type="AlphaFoldDB" id="A0A3N0EIZ1"/>
<dbReference type="GO" id="GO:0020037">
    <property type="term" value="F:heme binding"/>
    <property type="evidence" value="ECO:0007669"/>
    <property type="project" value="InterPro"/>
</dbReference>
<name>A0A3N0EIZ1_SINP1</name>
<evidence type="ECO:0000313" key="1">
    <source>
        <dbReference type="EMBL" id="RNL87850.1"/>
    </source>
</evidence>
<dbReference type="Proteomes" id="UP000267469">
    <property type="component" value="Unassembled WGS sequence"/>
</dbReference>
<dbReference type="GO" id="GO:0009055">
    <property type="term" value="F:electron transfer activity"/>
    <property type="evidence" value="ECO:0007669"/>
    <property type="project" value="InterPro"/>
</dbReference>
<organism evidence="1 2">
    <name type="scientific">Sinomicrobium pectinilyticum</name>
    <dbReference type="NCBI Taxonomy" id="1084421"/>
    <lineage>
        <taxon>Bacteria</taxon>
        <taxon>Pseudomonadati</taxon>
        <taxon>Bacteroidota</taxon>
        <taxon>Flavobacteriia</taxon>
        <taxon>Flavobacteriales</taxon>
        <taxon>Flavobacteriaceae</taxon>
        <taxon>Sinomicrobium</taxon>
    </lineage>
</organism>
<proteinExistence type="predicted"/>
<evidence type="ECO:0008006" key="3">
    <source>
        <dbReference type="Google" id="ProtNLM"/>
    </source>
</evidence>
<evidence type="ECO:0000313" key="2">
    <source>
        <dbReference type="Proteomes" id="UP000267469"/>
    </source>
</evidence>
<keyword evidence="2" id="KW-1185">Reference proteome</keyword>
<sequence>MIPEIIKKTCIPALFLLIAVMTSCEYNVEEEDMVEPLCDPDISFAATIRPIIDNSCIQCHNGSGHPLDFRNFTVVKNNAEKIKELTQARIMPLQGSLTSEEIALIACWVDNGAPDN</sequence>
<dbReference type="OrthoDB" id="9786191at2"/>
<reference evidence="1 2" key="1">
    <citation type="submission" date="2018-10" db="EMBL/GenBank/DDBJ databases">
        <title>Sinomicrobium pectinilyticum sp. nov., a pectinase-producing bacterium isolated from alkaline and saline soil, and emended description of the genus Sinomicrobium.</title>
        <authorList>
            <person name="Cheng B."/>
            <person name="Li C."/>
            <person name="Lai Q."/>
            <person name="Du M."/>
            <person name="Shao Z."/>
            <person name="Xu P."/>
            <person name="Yang C."/>
        </authorList>
    </citation>
    <scope>NUCLEOTIDE SEQUENCE [LARGE SCALE GENOMIC DNA]</scope>
    <source>
        <strain evidence="1 2">5DNS001</strain>
    </source>
</reference>
<dbReference type="RefSeq" id="WP_123215767.1">
    <property type="nucleotide sequence ID" value="NZ_RJTM01000068.1"/>
</dbReference>
<comment type="caution">
    <text evidence="1">The sequence shown here is derived from an EMBL/GenBank/DDBJ whole genome shotgun (WGS) entry which is preliminary data.</text>
</comment>
<dbReference type="InterPro" id="IPR036909">
    <property type="entry name" value="Cyt_c-like_dom_sf"/>
</dbReference>
<protein>
    <recommendedName>
        <fullName evidence="3">Cytochrome c</fullName>
    </recommendedName>
</protein>